<name>A0A3B5L9F4_9TELE</name>
<reference evidence="1" key="1">
    <citation type="submission" date="2025-08" db="UniProtKB">
        <authorList>
            <consortium name="Ensembl"/>
        </authorList>
    </citation>
    <scope>IDENTIFICATION</scope>
</reference>
<dbReference type="AlphaFoldDB" id="A0A3B5L9F4"/>
<dbReference type="PRINTS" id="PR02040">
    <property type="entry name" value="CDK2IP"/>
</dbReference>
<dbReference type="PANTHER" id="PTHR15827">
    <property type="entry name" value="CYCLIN-DEPENDENT KINASE 2-INTERACTING PROTEIN"/>
    <property type="match status" value="1"/>
</dbReference>
<evidence type="ECO:0000313" key="1">
    <source>
        <dbReference type="Ensembl" id="ENSXCOP00000007115.1"/>
    </source>
</evidence>
<dbReference type="InterPro" id="IPR023250">
    <property type="entry name" value="Cyclin-dep_Kinase_2_interact"/>
</dbReference>
<reference evidence="1" key="2">
    <citation type="submission" date="2025-09" db="UniProtKB">
        <authorList>
            <consortium name="Ensembl"/>
        </authorList>
    </citation>
    <scope>IDENTIFICATION</scope>
</reference>
<dbReference type="Proteomes" id="UP000261380">
    <property type="component" value="Unplaced"/>
</dbReference>
<accession>A0A3B5L9F4</accession>
<dbReference type="PANTHER" id="PTHR15827:SF2">
    <property type="entry name" value="CYCLIN-DEPENDENT KINASE 2-INTERACTING PROTEIN"/>
    <property type="match status" value="1"/>
</dbReference>
<dbReference type="GeneTree" id="ENSGT00390000015784"/>
<sequence>MVLEWTSQSPGLNPMENLWRDARKIKDNAADWHNLMLKWDKLNNDGFQCATNIADVNVAISLTCDARSNTGLSLKGFSFVQVVIVAKMEHLMSVQRGIQDLEEFQFGPEGRTLPLCHSWKTQEFEESSRVLLAAFSQELKLKQVILQELAHTAVADLHMVYLSCWLHQPFIPAQTRLALEALLLETGHRSL</sequence>
<proteinExistence type="predicted"/>
<protein>
    <submittedName>
        <fullName evidence="1">Uncharacterized protein</fullName>
    </submittedName>
</protein>
<evidence type="ECO:0000313" key="2">
    <source>
        <dbReference type="Proteomes" id="UP000261380"/>
    </source>
</evidence>
<dbReference type="Ensembl" id="ENSXCOT00000007206.1">
    <property type="protein sequence ID" value="ENSXCOP00000007115.1"/>
    <property type="gene ID" value="ENSXCOG00000005502.1"/>
</dbReference>
<keyword evidence="2" id="KW-1185">Reference proteome</keyword>
<organism evidence="1 2">
    <name type="scientific">Xiphophorus couchianus</name>
    <name type="common">Monterrey platyfish</name>
    <dbReference type="NCBI Taxonomy" id="32473"/>
    <lineage>
        <taxon>Eukaryota</taxon>
        <taxon>Metazoa</taxon>
        <taxon>Chordata</taxon>
        <taxon>Craniata</taxon>
        <taxon>Vertebrata</taxon>
        <taxon>Euteleostomi</taxon>
        <taxon>Actinopterygii</taxon>
        <taxon>Neopterygii</taxon>
        <taxon>Teleostei</taxon>
        <taxon>Neoteleostei</taxon>
        <taxon>Acanthomorphata</taxon>
        <taxon>Ovalentaria</taxon>
        <taxon>Atherinomorphae</taxon>
        <taxon>Cyprinodontiformes</taxon>
        <taxon>Poeciliidae</taxon>
        <taxon>Poeciliinae</taxon>
        <taxon>Xiphophorus</taxon>
    </lineage>
</organism>